<keyword evidence="4" id="KW-1185">Reference proteome</keyword>
<dbReference type="EMBL" id="OV121139">
    <property type="protein sequence ID" value="CAH0561857.1"/>
    <property type="molecule type" value="Genomic_DNA"/>
</dbReference>
<dbReference type="AlphaFoldDB" id="A0A9P0BGY8"/>
<feature type="chain" id="PRO_5040366770" evidence="2">
    <location>
        <begin position="17"/>
        <end position="254"/>
    </location>
</feature>
<organism evidence="3 4">
    <name type="scientific">Brassicogethes aeneus</name>
    <name type="common">Rape pollen beetle</name>
    <name type="synonym">Meligethes aeneus</name>
    <dbReference type="NCBI Taxonomy" id="1431903"/>
    <lineage>
        <taxon>Eukaryota</taxon>
        <taxon>Metazoa</taxon>
        <taxon>Ecdysozoa</taxon>
        <taxon>Arthropoda</taxon>
        <taxon>Hexapoda</taxon>
        <taxon>Insecta</taxon>
        <taxon>Pterygota</taxon>
        <taxon>Neoptera</taxon>
        <taxon>Endopterygota</taxon>
        <taxon>Coleoptera</taxon>
        <taxon>Polyphaga</taxon>
        <taxon>Cucujiformia</taxon>
        <taxon>Nitidulidae</taxon>
        <taxon>Meligethinae</taxon>
        <taxon>Brassicogethes</taxon>
    </lineage>
</organism>
<dbReference type="OrthoDB" id="6778939at2759"/>
<feature type="signal peptide" evidence="2">
    <location>
        <begin position="1"/>
        <end position="16"/>
    </location>
</feature>
<sequence length="254" mass="27915">MIKFVTIVFLLAGTNGQYYIPHVVQQPYFYQAPQFYNPLPQLFQPPVFYQQPLPYNNPHIQKSIPQVQSRTYEDLSPKSPIGVVPENFRGFGYHTNFDDGATSTVVFFNGPQRLNSNTNTKTSVTVASDSLDPQNKENLDNATGRIGKSIANPTDSFAMIKSFLNHPNLLGNGINYFTADFSAPGYPASTIPLNPSTTTTERVKEATESISTTETSVSSTTESSEATTVSSESESTEDADQNVTTEQINDTTTI</sequence>
<feature type="compositionally biased region" description="Polar residues" evidence="1">
    <location>
        <begin position="241"/>
        <end position="254"/>
    </location>
</feature>
<gene>
    <name evidence="3" type="ORF">MELIAE_LOCUS11157</name>
</gene>
<evidence type="ECO:0000313" key="3">
    <source>
        <dbReference type="EMBL" id="CAH0561857.1"/>
    </source>
</evidence>
<feature type="compositionally biased region" description="Low complexity" evidence="1">
    <location>
        <begin position="208"/>
        <end position="233"/>
    </location>
</feature>
<protein>
    <submittedName>
        <fullName evidence="3">Uncharacterized protein</fullName>
    </submittedName>
</protein>
<evidence type="ECO:0000256" key="2">
    <source>
        <dbReference type="SAM" id="SignalP"/>
    </source>
</evidence>
<keyword evidence="2" id="KW-0732">Signal</keyword>
<accession>A0A9P0BGY8</accession>
<proteinExistence type="predicted"/>
<evidence type="ECO:0000256" key="1">
    <source>
        <dbReference type="SAM" id="MobiDB-lite"/>
    </source>
</evidence>
<dbReference type="Proteomes" id="UP001154078">
    <property type="component" value="Chromosome 8"/>
</dbReference>
<reference evidence="3" key="1">
    <citation type="submission" date="2021-12" db="EMBL/GenBank/DDBJ databases">
        <authorList>
            <person name="King R."/>
        </authorList>
    </citation>
    <scope>NUCLEOTIDE SEQUENCE</scope>
</reference>
<name>A0A9P0BGY8_BRAAE</name>
<evidence type="ECO:0000313" key="4">
    <source>
        <dbReference type="Proteomes" id="UP001154078"/>
    </source>
</evidence>
<feature type="region of interest" description="Disordered" evidence="1">
    <location>
        <begin position="205"/>
        <end position="254"/>
    </location>
</feature>